<evidence type="ECO:0000313" key="5">
    <source>
        <dbReference type="Proteomes" id="UP000293195"/>
    </source>
</evidence>
<dbReference type="InterPro" id="IPR036291">
    <property type="entry name" value="NAD(P)-bd_dom_sf"/>
</dbReference>
<protein>
    <recommendedName>
        <fullName evidence="1">NAD-dependent epimerase/dehydratase domain-containing protein</fullName>
    </recommendedName>
</protein>
<dbReference type="OrthoDB" id="4464973at2759"/>
<dbReference type="SUPFAM" id="SSF51735">
    <property type="entry name" value="NAD(P)-binding Rossmann-fold domains"/>
    <property type="match status" value="1"/>
</dbReference>
<dbReference type="Pfam" id="PF01370">
    <property type="entry name" value="Epimerase"/>
    <property type="match status" value="1"/>
</dbReference>
<evidence type="ECO:0000313" key="3">
    <source>
        <dbReference type="EMBL" id="RYN91345.1"/>
    </source>
</evidence>
<evidence type="ECO:0000313" key="4">
    <source>
        <dbReference type="Proteomes" id="UP000292340"/>
    </source>
</evidence>
<dbReference type="EMBL" id="PDXB01000002">
    <property type="protein sequence ID" value="RYN37077.1"/>
    <property type="molecule type" value="Genomic_DNA"/>
</dbReference>
<evidence type="ECO:0000259" key="1">
    <source>
        <dbReference type="Pfam" id="PF01370"/>
    </source>
</evidence>
<organism evidence="2 4">
    <name type="scientific">Alternaria tenuissima</name>
    <dbReference type="NCBI Taxonomy" id="119927"/>
    <lineage>
        <taxon>Eukaryota</taxon>
        <taxon>Fungi</taxon>
        <taxon>Dikarya</taxon>
        <taxon>Ascomycota</taxon>
        <taxon>Pezizomycotina</taxon>
        <taxon>Dothideomycetes</taxon>
        <taxon>Pleosporomycetidae</taxon>
        <taxon>Pleosporales</taxon>
        <taxon>Pleosporineae</taxon>
        <taxon>Pleosporaceae</taxon>
        <taxon>Alternaria</taxon>
        <taxon>Alternaria sect. Alternaria</taxon>
        <taxon>Alternaria alternata complex</taxon>
    </lineage>
</organism>
<accession>A0A4Q4RBH0</accession>
<evidence type="ECO:0000313" key="2">
    <source>
        <dbReference type="EMBL" id="RYN37077.1"/>
    </source>
</evidence>
<reference evidence="2" key="1">
    <citation type="submission" date="2017-10" db="EMBL/GenBank/DDBJ databases">
        <authorList>
            <person name="Armitage A.D."/>
            <person name="Barbara D.J."/>
            <person name="Woodhall J.W."/>
            <person name="Sreenivasaprasad S."/>
            <person name="Lane C.R."/>
            <person name="Clarkson J.P."/>
            <person name="Harrison R.J."/>
        </authorList>
    </citation>
    <scope>NUCLEOTIDE SEQUENCE</scope>
    <source>
        <strain evidence="2">FERA 1164</strain>
        <strain evidence="3">FERA 635</strain>
    </source>
</reference>
<dbReference type="InterPro" id="IPR001509">
    <property type="entry name" value="Epimerase_deHydtase"/>
</dbReference>
<dbReference type="EMBL" id="PDXF01000067">
    <property type="protein sequence ID" value="RYN91345.1"/>
    <property type="molecule type" value="Genomic_DNA"/>
</dbReference>
<gene>
    <name evidence="2" type="ORF">AA0115_g1311</name>
    <name evidence="3" type="ORF">AA0119_g10553</name>
</gene>
<dbReference type="Gene3D" id="3.40.50.720">
    <property type="entry name" value="NAD(P)-binding Rossmann-like Domain"/>
    <property type="match status" value="2"/>
</dbReference>
<name>A0A4Q4RBH0_9PLEO</name>
<dbReference type="AlphaFoldDB" id="A0A4Q4RBH0"/>
<keyword evidence="5" id="KW-1185">Reference proteome</keyword>
<reference evidence="2" key="2">
    <citation type="journal article" date="2019" name="bioRxiv">
        <title>Genomics, evolutionary history and diagnostics of the Alternaria alternata species group including apple and Asian pear pathotypes.</title>
        <authorList>
            <person name="Armitage A.D."/>
            <person name="Cockerton H.M."/>
            <person name="Sreenivasaprasad S."/>
            <person name="Woodhall J.W."/>
            <person name="Lane C.R."/>
            <person name="Harrison R.J."/>
            <person name="Clarkson J.P."/>
        </authorList>
    </citation>
    <scope>NUCLEOTIDE SEQUENCE</scope>
    <source>
        <strain evidence="2">FERA 1164</strain>
        <strain evidence="3">FERA 635</strain>
    </source>
</reference>
<dbReference type="Proteomes" id="UP000293195">
    <property type="component" value="Unassembled WGS sequence"/>
</dbReference>
<sequence length="285" mass="30787">MTQPKKILIVGGTGMIGGYAALHLHSRGYAVTLAGRHPVKDIPILKDLPFIKIDYVSVEYTPEIFSSFDSIVFSAGADVRHVPQNSPADDYYLQASKAIVKFARSARDAGVARFVHIGSFYPHIAPQLVDTVPYVRLDAPFVVGVVPGMKVPMFVAYTRFAEGKLGIPPSAPTGNTNFVSVESLAIAIAAALEQSESVSGKAILIGGENLTFSEYFGLFFSAVGNPTAIPASDQEHPLLPDSSLWAGRSIEAYEPDASDEALLGHYRRESIRDTVQRIVAEYRSS</sequence>
<dbReference type="Proteomes" id="UP000292340">
    <property type="component" value="Unassembled WGS sequence"/>
</dbReference>
<feature type="domain" description="NAD-dependent epimerase/dehydratase" evidence="1">
    <location>
        <begin position="7"/>
        <end position="126"/>
    </location>
</feature>
<comment type="caution">
    <text evidence="2">The sequence shown here is derived from an EMBL/GenBank/DDBJ whole genome shotgun (WGS) entry which is preliminary data.</text>
</comment>
<proteinExistence type="predicted"/>